<name>A0A5C5WJQ0_9BACT</name>
<dbReference type="GO" id="GO:0004553">
    <property type="term" value="F:hydrolase activity, hydrolyzing O-glycosyl compounds"/>
    <property type="evidence" value="ECO:0007669"/>
    <property type="project" value="InterPro"/>
</dbReference>
<accession>A0A5C5WJQ0</accession>
<evidence type="ECO:0000256" key="1">
    <source>
        <dbReference type="SAM" id="Coils"/>
    </source>
</evidence>
<proteinExistence type="predicted"/>
<dbReference type="Pfam" id="PF00404">
    <property type="entry name" value="Dockerin_1"/>
    <property type="match status" value="1"/>
</dbReference>
<evidence type="ECO:0000256" key="2">
    <source>
        <dbReference type="SAM" id="MobiDB-lite"/>
    </source>
</evidence>
<sequence length="2183" mass="240061">MVTWGAEAQYARESEVAPWTAYFNSNPPASAFAMKTWLPFSSKLACQASEGDPTRRGIQRAARRRGSKIRSTGKRSLRYEQLDRRELLAGDLQNPGNPLDVNNDLTISALDALNIINQIARITASNDGEQSSVNAEETEPPRDFYFDVTGSDGVTARDALQLINAIGRNSTQVTFRLANDTDPDQSGVRDEKTFDLGIEGKINFAGSDDSVYIGVEQDGELTWIDLSPNVDSTGYFKLSDRQMRAMLKDVVGPGDVTLFFSSLGADHDHENRKQQDIEIEILVAPPQPGLVETQLAEDSMVVLDISSQIYDPDSDLESLVITIVHQPEFGTLSVDGKQYLYDPQEDFFGTDFVIYEVSDGENSSGLVTLTLNIESVNDVPVITSSFDDQTLLLNERAIELPITVFDLEDTDSLQYVGFATVANHLHEIRSTYGLRYGSDELFNLTGLNEKWFFGDNGTSFFLLPDGELIEWLGEDATASRTEQLIAVLDSSIYDEPLRLGEAEPQILAPATVSVTQDTVTVIPEEGLVGEVLINIAVADSSDSVVSQFKLTVEDTRDDNQLQIDRVVALIDEAEALDLETTPAFLASVAEQLDEFEPHLRGQLTEMLSTILFDYEQTVKRQLASEDWLLSNKRSTQRKMEVAAWVQDQLATLKTNYQAALATYSDSLLADNPLESAPPLFVLGNDYSDPIETKVGDTLVLDFRTIHPVDVGAFYVLEGFDSDEHGYLEFSVQTGAFAWYVPEQAIGTHEFTIRARGLSEGNDSSFSFTVNVSADQSSLQLLTASPSAISDLGTDEVTLTARGAWHPEYEISEVLFYQDTDGDGQLIKGIDRYLGEDENGDDGWTWTGTPIAEKNSDDVTFFAISRAYTFSAAIESQAVSATIDVISVPRLTASVLVPSGDPVHQQEVEKDDVPQPDHIVRYDNGDSAVATSIFAGEDAGVYVTRYSDAGLDGRGEAKGDPVLVVPGSPWKYELKGDADGNLIVLASDVSGIDDTTGPNLWMFRLGPDDEAIGDPVLIAGDGSDGYTFTAAMNENGDGVIAWKETYLAEPVFVQTFTQAGAELGEVRQFDFNGGFHDGSEWDSSAINSNGDYVVAWENLAAIGNVDDAESMQIVQHGIYSWFAAINEEGWMVLANRSMQVLDPLGRLVGESVQIHPEDARHYSHNVTFASLDTLQVEYFDSDSNANQESFYTQAFNLQVQPLLRPVEVDVSSLADQTPTVGGSIEVIATVANDDSEPSQPLTLAYYLSHDDVIDNRDRLLGSLASDQQIQGGQSIDFQTSLTLPPQQDPFWNRGSTELRLLVQVVGGTGQGIALLPLVDVKFSELMAVRLQELDAVKAIEPPELISRIDPLHTVDGFIDPQPVQDQLYGGGGFSGELADAVNMFQLLGYQYLAGIEMIAERAPYTMRAEIRELGLDVSGGLKRFATEQFEKQQWEQSQIEAAEAVRDSKIEGFDLDRDNKISEARALGRKLEADAVAKIAALRDSQAKRELEKEAQWNREKVKLESSVSALNESEENIERISEDVNRVEFYGWGGVVEFVTGGGENIVSCASDPAACRDQVVKEARGFFDRLSRHYQELYIKTKNQLEDKISNLESNIRRVSAIVQAEINGQIGTMKVRLGQIQDDFIELRDNANDEFVKLEAKAKSAYTDKVNEVKDASEGLVQFTQSKAESILEDGLEHVDARIEAMSSPEGIIEVLANDLQTLDQNNPLGSVQEIADSIEMAAGYATDVLSDVKEQLEPAVDSVKQAGGEFADWAKDTGGEVSQLVKDNLLSVFDQELIAYKVETGFDLTLNLVNGSLFVDANIAPGVDYDSRKLFDLLQGDISFPDLDPIEVITNVLGVELLVTNNYDDIRDDQHSAFGATNVYFASERFVEYFGGETMLGDAAELVATFGGSAKDALKDFANHLRMELNDLFSWLKQKGEAQWEAIVPGIIKALLTQQPFESPHLELKWTPVTYRYELDLTSAGGKLGDLNPLAQLSSDEVLDTPYVKSLIDGLDLNVDSPHAAFTLVWKIPEGEDIPTLEDMDATIDGYLDDFDFDEFSTPTLTAELVDLAVRELREQGLPDLTVEILGELANVMLGARSYEGVIAGQLLDRLDLDVDFIRSEFDDLRDFANDSFDLDLRDTPAGERLASFFDRITFGNVGKASLDEFSFDLTTFTVKVSGTLCHKHSWGSLADLVSL</sequence>
<comment type="caution">
    <text evidence="3">The sequence shown here is derived from an EMBL/GenBank/DDBJ whole genome shotgun (WGS) entry which is preliminary data.</text>
</comment>
<dbReference type="GO" id="GO:0000272">
    <property type="term" value="P:polysaccharide catabolic process"/>
    <property type="evidence" value="ECO:0007669"/>
    <property type="project" value="InterPro"/>
</dbReference>
<keyword evidence="1" id="KW-0175">Coiled coil</keyword>
<dbReference type="Proteomes" id="UP000316598">
    <property type="component" value="Unassembled WGS sequence"/>
</dbReference>
<dbReference type="Gene3D" id="2.60.40.2810">
    <property type="match status" value="1"/>
</dbReference>
<feature type="compositionally biased region" description="Basic residues" evidence="2">
    <location>
        <begin position="57"/>
        <end position="74"/>
    </location>
</feature>
<evidence type="ECO:0000313" key="4">
    <source>
        <dbReference type="Proteomes" id="UP000316598"/>
    </source>
</evidence>
<reference evidence="3 4" key="1">
    <citation type="submission" date="2019-02" db="EMBL/GenBank/DDBJ databases">
        <title>Deep-cultivation of Planctomycetes and their phenomic and genomic characterization uncovers novel biology.</title>
        <authorList>
            <person name="Wiegand S."/>
            <person name="Jogler M."/>
            <person name="Boedeker C."/>
            <person name="Pinto D."/>
            <person name="Vollmers J."/>
            <person name="Rivas-Marin E."/>
            <person name="Kohn T."/>
            <person name="Peeters S.H."/>
            <person name="Heuer A."/>
            <person name="Rast P."/>
            <person name="Oberbeckmann S."/>
            <person name="Bunk B."/>
            <person name="Jeske O."/>
            <person name="Meyerdierks A."/>
            <person name="Storesund J.E."/>
            <person name="Kallscheuer N."/>
            <person name="Luecker S."/>
            <person name="Lage O.M."/>
            <person name="Pohl T."/>
            <person name="Merkel B.J."/>
            <person name="Hornburger P."/>
            <person name="Mueller R.-W."/>
            <person name="Bruemmer F."/>
            <person name="Labrenz M."/>
            <person name="Spormann A.M."/>
            <person name="Op Den Camp H."/>
            <person name="Overmann J."/>
            <person name="Amann R."/>
            <person name="Jetten M.S.M."/>
            <person name="Mascher T."/>
            <person name="Medema M.H."/>
            <person name="Devos D.P."/>
            <person name="Kaster A.-K."/>
            <person name="Ovreas L."/>
            <person name="Rohde M."/>
            <person name="Galperin M.Y."/>
            <person name="Jogler C."/>
        </authorList>
    </citation>
    <scope>NUCLEOTIDE SEQUENCE [LARGE SCALE GENOMIC DNA]</scope>
    <source>
        <strain evidence="3 4">Pla22</strain>
    </source>
</reference>
<dbReference type="EMBL" id="SJPI01000002">
    <property type="protein sequence ID" value="TWT50241.1"/>
    <property type="molecule type" value="Genomic_DNA"/>
</dbReference>
<dbReference type="InterPro" id="IPR002105">
    <property type="entry name" value="Dockerin_1_rpt"/>
</dbReference>
<feature type="coiled-coil region" evidence="1">
    <location>
        <begin position="1576"/>
        <end position="1603"/>
    </location>
</feature>
<keyword evidence="4" id="KW-1185">Reference proteome</keyword>
<evidence type="ECO:0008006" key="5">
    <source>
        <dbReference type="Google" id="ProtNLM"/>
    </source>
</evidence>
<feature type="region of interest" description="Disordered" evidence="2">
    <location>
        <begin position="48"/>
        <end position="74"/>
    </location>
</feature>
<dbReference type="Pfam" id="PF17963">
    <property type="entry name" value="Big_9"/>
    <property type="match status" value="1"/>
</dbReference>
<protein>
    <recommendedName>
        <fullName evidence="5">Cadherin domain-containing protein</fullName>
    </recommendedName>
</protein>
<gene>
    <name evidence="3" type="ORF">Pla22_29820</name>
</gene>
<organism evidence="3 4">
    <name type="scientific">Rubripirellula amarantea</name>
    <dbReference type="NCBI Taxonomy" id="2527999"/>
    <lineage>
        <taxon>Bacteria</taxon>
        <taxon>Pseudomonadati</taxon>
        <taxon>Planctomycetota</taxon>
        <taxon>Planctomycetia</taxon>
        <taxon>Pirellulales</taxon>
        <taxon>Pirellulaceae</taxon>
        <taxon>Rubripirellula</taxon>
    </lineage>
</organism>
<evidence type="ECO:0000313" key="3">
    <source>
        <dbReference type="EMBL" id="TWT50241.1"/>
    </source>
</evidence>